<dbReference type="Proteomes" id="UP001237737">
    <property type="component" value="Unassembled WGS sequence"/>
</dbReference>
<accession>A0ABT9SXG5</accession>
<name>A0ABT9SXG5_9GAMM</name>
<feature type="signal peptide" evidence="1">
    <location>
        <begin position="1"/>
        <end position="22"/>
    </location>
</feature>
<evidence type="ECO:0000313" key="2">
    <source>
        <dbReference type="EMBL" id="MDQ0009694.1"/>
    </source>
</evidence>
<organism evidence="2 3">
    <name type="scientific">Luteibacter jiangsuensis</name>
    <dbReference type="NCBI Taxonomy" id="637577"/>
    <lineage>
        <taxon>Bacteria</taxon>
        <taxon>Pseudomonadati</taxon>
        <taxon>Pseudomonadota</taxon>
        <taxon>Gammaproteobacteria</taxon>
        <taxon>Lysobacterales</taxon>
        <taxon>Rhodanobacteraceae</taxon>
        <taxon>Luteibacter</taxon>
    </lineage>
</organism>
<sequence length="260" mass="28456">MRKLRPGLCVSLMIAVMPSAMAANGPALKMLVDDGEVYVLLSNHGDKALKVRTDFLLDSLVGSLSFKVRKGTTELPLSAHINPNLPTEATYIRLPTGFVHGQVFGKWFIAHMYGMGVGCYDISVIYRDKMASNFAAFGDEIKSNPVRLCIDAENSGVPLSIEEAKTVAEKSIPKRSEAAGGASVTALGEIDDFFRFAVRSQNRTSMEIFVDRRTAETWILNGKQCVRVEREGLASVYSPPRVATFCLSSRGWQVATTVRS</sequence>
<keyword evidence="3" id="KW-1185">Reference proteome</keyword>
<protein>
    <submittedName>
        <fullName evidence="2">Uncharacterized protein</fullName>
    </submittedName>
</protein>
<feature type="chain" id="PRO_5045924037" evidence="1">
    <location>
        <begin position="23"/>
        <end position="260"/>
    </location>
</feature>
<reference evidence="2 3" key="1">
    <citation type="submission" date="2023-07" db="EMBL/GenBank/DDBJ databases">
        <title>Sorghum-associated microbial communities from plants grown in Nebraska, USA.</title>
        <authorList>
            <person name="Schachtman D."/>
        </authorList>
    </citation>
    <scope>NUCLEOTIDE SEQUENCE [LARGE SCALE GENOMIC DNA]</scope>
    <source>
        <strain evidence="2 3">CC60</strain>
    </source>
</reference>
<proteinExistence type="predicted"/>
<evidence type="ECO:0000313" key="3">
    <source>
        <dbReference type="Proteomes" id="UP001237737"/>
    </source>
</evidence>
<gene>
    <name evidence="2" type="ORF">J2T07_001871</name>
</gene>
<keyword evidence="1" id="KW-0732">Signal</keyword>
<evidence type="ECO:0000256" key="1">
    <source>
        <dbReference type="SAM" id="SignalP"/>
    </source>
</evidence>
<dbReference type="RefSeq" id="WP_306849251.1">
    <property type="nucleotide sequence ID" value="NZ_JAUSSK010000002.1"/>
</dbReference>
<comment type="caution">
    <text evidence="2">The sequence shown here is derived from an EMBL/GenBank/DDBJ whole genome shotgun (WGS) entry which is preliminary data.</text>
</comment>
<dbReference type="EMBL" id="JAUSSK010000002">
    <property type="protein sequence ID" value="MDQ0009694.1"/>
    <property type="molecule type" value="Genomic_DNA"/>
</dbReference>